<sequence>MDKDRDEILNDLIKYYDGGKKNEDAADDTSGFDTSQDAGSPSADTADSLGDTRVVRPQAAPAPDALGGDTIAVNVSRTSAAHDTPAQPVSDDTGDTRHIGPIQEEVLGSLGLDGLPIDPNAPRTNDTPHPDTHETGYDTEPEYYNDGGYSDEYDNDEEYPEDYYDDDEYDDEYSERPASRGIWFTLKPLWITMIISGILVAGFFFYMTDTGIIGTYKRNFDYNMNMLMDMLGIDFQETITDPVDLSDNASNAAEFEADIAAQSESSGTQQSGEIRDNVREELPSEYTAVTESRARLPFVEADNSGFAVYGSGVVCAKSNYLCLYSNTGELKWETATDVQNPILSTAGSYIAIAADGGTRLSLYKDDEQLFSVDAENNIISCDVSERGDIVLVTERSAYKGAVTVINRRGEEIFSWASGVNYITSASILKTRLVAVSLVNAETNVTSYLMMFDIESPDPLAGVELTDTLVFDVFNNGRTIYTSGDNSVAAMSEYCEMQYDKRFDDASITHTANDTRGNRLISYTIQNIPALNVYKRNGDLLCTLALDSNPDYIDVYGSTILYNNGRDIICGGAADEDKSIYTAPMDIKDLVLINSKTYLIVYENSIEFIRI</sequence>
<evidence type="ECO:0000256" key="1">
    <source>
        <dbReference type="SAM" id="MobiDB-lite"/>
    </source>
</evidence>
<reference evidence="3" key="2">
    <citation type="journal article" date="2021" name="PeerJ">
        <title>Extensive microbial diversity within the chicken gut microbiome revealed by metagenomics and culture.</title>
        <authorList>
            <person name="Gilroy R."/>
            <person name="Ravi A."/>
            <person name="Getino M."/>
            <person name="Pursley I."/>
            <person name="Horton D.L."/>
            <person name="Alikhan N.F."/>
            <person name="Baker D."/>
            <person name="Gharbi K."/>
            <person name="Hall N."/>
            <person name="Watson M."/>
            <person name="Adriaenssens E.M."/>
            <person name="Foster-Nyarko E."/>
            <person name="Jarju S."/>
            <person name="Secka A."/>
            <person name="Antonio M."/>
            <person name="Oren A."/>
            <person name="Chaudhuri R.R."/>
            <person name="La Ragione R."/>
            <person name="Hildebrand F."/>
            <person name="Pallen M.J."/>
        </authorList>
    </citation>
    <scope>NUCLEOTIDE SEQUENCE</scope>
    <source>
        <strain evidence="3">USAMLcec3-3695</strain>
    </source>
</reference>
<organism evidence="3 4">
    <name type="scientific">Candidatus Ornithomonoglobus merdipullorum</name>
    <dbReference type="NCBI Taxonomy" id="2840895"/>
    <lineage>
        <taxon>Bacteria</taxon>
        <taxon>Bacillati</taxon>
        <taxon>Bacillota</taxon>
        <taxon>Clostridia</taxon>
        <taxon>Candidatus Ornithomonoglobus</taxon>
    </lineage>
</organism>
<dbReference type="Pfam" id="PF18975">
    <property type="entry name" value="DUF5711"/>
    <property type="match status" value="1"/>
</dbReference>
<keyword evidence="2" id="KW-0472">Membrane</keyword>
<dbReference type="InterPro" id="IPR043765">
    <property type="entry name" value="DUF5711"/>
</dbReference>
<feature type="transmembrane region" description="Helical" evidence="2">
    <location>
        <begin position="189"/>
        <end position="207"/>
    </location>
</feature>
<comment type="caution">
    <text evidence="3">The sequence shown here is derived from an EMBL/GenBank/DDBJ whole genome shotgun (WGS) entry which is preliminary data.</text>
</comment>
<feature type="compositionally biased region" description="Acidic residues" evidence="1">
    <location>
        <begin position="137"/>
        <end position="172"/>
    </location>
</feature>
<reference evidence="3" key="1">
    <citation type="submission" date="2020-10" db="EMBL/GenBank/DDBJ databases">
        <authorList>
            <person name="Gilroy R."/>
        </authorList>
    </citation>
    <scope>NUCLEOTIDE SEQUENCE</scope>
    <source>
        <strain evidence="3">USAMLcec3-3695</strain>
    </source>
</reference>
<accession>A0A9D1M9S0</accession>
<feature type="compositionally biased region" description="Basic and acidic residues" evidence="1">
    <location>
        <begin position="126"/>
        <end position="136"/>
    </location>
</feature>
<dbReference type="AlphaFoldDB" id="A0A9D1M9S0"/>
<evidence type="ECO:0000313" key="4">
    <source>
        <dbReference type="Proteomes" id="UP000824109"/>
    </source>
</evidence>
<dbReference type="SUPFAM" id="SSF50998">
    <property type="entry name" value="Quinoprotein alcohol dehydrogenase-like"/>
    <property type="match status" value="1"/>
</dbReference>
<name>A0A9D1M9S0_9FIRM</name>
<evidence type="ECO:0000313" key="3">
    <source>
        <dbReference type="EMBL" id="HIU56488.1"/>
    </source>
</evidence>
<dbReference type="InterPro" id="IPR011047">
    <property type="entry name" value="Quinoprotein_ADH-like_sf"/>
</dbReference>
<dbReference type="Proteomes" id="UP000824109">
    <property type="component" value="Unassembled WGS sequence"/>
</dbReference>
<feature type="region of interest" description="Disordered" evidence="1">
    <location>
        <begin position="16"/>
        <end position="172"/>
    </location>
</feature>
<feature type="compositionally biased region" description="Polar residues" evidence="1">
    <location>
        <begin position="31"/>
        <end position="45"/>
    </location>
</feature>
<gene>
    <name evidence="3" type="ORF">IAA61_01580</name>
</gene>
<protein>
    <submittedName>
        <fullName evidence="3">Uncharacterized protein</fullName>
    </submittedName>
</protein>
<evidence type="ECO:0000256" key="2">
    <source>
        <dbReference type="SAM" id="Phobius"/>
    </source>
</evidence>
<dbReference type="EMBL" id="DVNB01000021">
    <property type="protein sequence ID" value="HIU56488.1"/>
    <property type="molecule type" value="Genomic_DNA"/>
</dbReference>
<keyword evidence="2" id="KW-1133">Transmembrane helix</keyword>
<proteinExistence type="predicted"/>
<keyword evidence="2" id="KW-0812">Transmembrane</keyword>